<comment type="caution">
    <text evidence="1">The sequence shown here is derived from an EMBL/GenBank/DDBJ whole genome shotgun (WGS) entry which is preliminary data.</text>
</comment>
<dbReference type="EMBL" id="BQNJ01000001">
    <property type="protein sequence ID" value="GKG98034.1"/>
    <property type="molecule type" value="Genomic_DNA"/>
</dbReference>
<sequence>MGGDKGEACVKECVNLIQQGSAVPYNWFLPVISGFELIESAND</sequence>
<organism evidence="1 3">
    <name type="scientific">Hungatella hathewayi</name>
    <dbReference type="NCBI Taxonomy" id="154046"/>
    <lineage>
        <taxon>Bacteria</taxon>
        <taxon>Bacillati</taxon>
        <taxon>Bacillota</taxon>
        <taxon>Clostridia</taxon>
        <taxon>Lachnospirales</taxon>
        <taxon>Lachnospiraceae</taxon>
        <taxon>Hungatella</taxon>
    </lineage>
</organism>
<reference evidence="1" key="1">
    <citation type="submission" date="2022-01" db="EMBL/GenBank/DDBJ databases">
        <title>Novel bile acid biosynthetic pathways are enriched in the microbiome of centenarians.</title>
        <authorList>
            <person name="Sato Y."/>
            <person name="Atarashi K."/>
            <person name="Plichta R.D."/>
            <person name="Arai Y."/>
            <person name="Sasajima S."/>
            <person name="Kearney M.S."/>
            <person name="Suda W."/>
            <person name="Takeshita K."/>
            <person name="Sasaki T."/>
            <person name="Okamoto S."/>
            <person name="Skelly N.A."/>
            <person name="Okamura Y."/>
            <person name="Vlamakis H."/>
            <person name="Li Y."/>
            <person name="Tanoue T."/>
            <person name="Takei H."/>
            <person name="Nittono H."/>
            <person name="Narushima S."/>
            <person name="Irie J."/>
            <person name="Itoh H."/>
            <person name="Moriya K."/>
            <person name="Sugiura Y."/>
            <person name="Suematsu M."/>
            <person name="Moritoki N."/>
            <person name="Shibata S."/>
            <person name="Littman R.D."/>
            <person name="Fischbach A.M."/>
            <person name="Uwamino Y."/>
            <person name="Inoue T."/>
            <person name="Honda A."/>
            <person name="Hattori M."/>
            <person name="Murai T."/>
            <person name="Xavier J.R."/>
            <person name="Hirose N."/>
            <person name="Honda K."/>
        </authorList>
    </citation>
    <scope>NUCLEOTIDE SEQUENCE</scope>
    <source>
        <strain evidence="1">CE91-St55</strain>
    </source>
</reference>
<dbReference type="EMBL" id="BQNJ01000002">
    <property type="protein sequence ID" value="GKH03898.1"/>
    <property type="molecule type" value="Genomic_DNA"/>
</dbReference>
<name>A0AA37JGK9_9FIRM</name>
<evidence type="ECO:0000313" key="2">
    <source>
        <dbReference type="EMBL" id="GKH03898.1"/>
    </source>
</evidence>
<dbReference type="AlphaFoldDB" id="A0AA37JGK9"/>
<proteinExistence type="predicted"/>
<gene>
    <name evidence="1" type="ORF">CE91St55_00160</name>
    <name evidence="2" type="ORF">CE91St55_58790</name>
</gene>
<evidence type="ECO:0000313" key="1">
    <source>
        <dbReference type="EMBL" id="GKG98034.1"/>
    </source>
</evidence>
<dbReference type="Proteomes" id="UP001055091">
    <property type="component" value="Unassembled WGS sequence"/>
</dbReference>
<evidence type="ECO:0000313" key="3">
    <source>
        <dbReference type="Proteomes" id="UP001055091"/>
    </source>
</evidence>
<protein>
    <submittedName>
        <fullName evidence="1">Uncharacterized protein</fullName>
    </submittedName>
</protein>
<accession>A0AA37JGK9</accession>